<dbReference type="NCBIfam" id="TIGR02595">
    <property type="entry name" value="PEP_CTERM"/>
    <property type="match status" value="1"/>
</dbReference>
<evidence type="ECO:0000313" key="3">
    <source>
        <dbReference type="Proteomes" id="UP000323569"/>
    </source>
</evidence>
<reference evidence="2 3" key="1">
    <citation type="submission" date="2018-09" db="EMBL/GenBank/DDBJ databases">
        <title>Evolutionary history of phycoerythrin pigmentation in the water bloom-forming cyanobacterium Microcystis aeruginosa.</title>
        <authorList>
            <person name="Tanabe Y."/>
            <person name="Tanabe Y."/>
            <person name="Yamaguchi H."/>
        </authorList>
    </citation>
    <scope>NUCLEOTIDE SEQUENCE [LARGE SCALE GENOMIC DNA]</scope>
    <source>
        <strain evidence="2 3">NIES-2519</strain>
    </source>
</reference>
<sequence>MINPSKKLIHCGGGDKNNLSFLSREKLVLGSAIIGGIFCLATTASAATFETTPFQILTVNSETPAAINKVFSSILVSGVLYKAEVSGVFTPDFAFGQRGEFWDVDARFVSRDNFATVNDTDPNFFDFDFGLFSTALGGDDDDFWGTYQASGVYSYEFFGTGSAIDFYVNDIGAASGFDNQGTFTVRLFREAVGTPEPSGAIGLSLLGLGFVAARWKRK</sequence>
<gene>
    <name evidence="2" type="ORF">MiYa_01047</name>
</gene>
<dbReference type="AlphaFoldDB" id="A0A5A5R8K7"/>
<dbReference type="InterPro" id="IPR013424">
    <property type="entry name" value="Ice-binding_C"/>
</dbReference>
<evidence type="ECO:0008006" key="4">
    <source>
        <dbReference type="Google" id="ProtNLM"/>
    </source>
</evidence>
<dbReference type="EMBL" id="BHVO01000010">
    <property type="protein sequence ID" value="GCA69521.1"/>
    <property type="molecule type" value="Genomic_DNA"/>
</dbReference>
<proteinExistence type="predicted"/>
<organism evidence="2 3">
    <name type="scientific">Microcystis aeruginosa NIES-2519</name>
    <dbReference type="NCBI Taxonomy" id="2303981"/>
    <lineage>
        <taxon>Bacteria</taxon>
        <taxon>Bacillati</taxon>
        <taxon>Cyanobacteriota</taxon>
        <taxon>Cyanophyceae</taxon>
        <taxon>Oscillatoriophycideae</taxon>
        <taxon>Chroococcales</taxon>
        <taxon>Microcystaceae</taxon>
        <taxon>Microcystis</taxon>
    </lineage>
</organism>
<keyword evidence="1" id="KW-1133">Transmembrane helix</keyword>
<dbReference type="RefSeq" id="WP_008206503.1">
    <property type="nucleotide sequence ID" value="NZ_BHVO01000010.1"/>
</dbReference>
<feature type="transmembrane region" description="Helical" evidence="1">
    <location>
        <begin position="27"/>
        <end position="49"/>
    </location>
</feature>
<evidence type="ECO:0000313" key="2">
    <source>
        <dbReference type="EMBL" id="GCA69521.1"/>
    </source>
</evidence>
<keyword evidence="1" id="KW-0812">Transmembrane</keyword>
<protein>
    <recommendedName>
        <fullName evidence="4">PEP-CTERM protein-sorting domain-containing protein</fullName>
    </recommendedName>
</protein>
<keyword evidence="1" id="KW-0472">Membrane</keyword>
<name>A0A5A5R8K7_MICAE</name>
<dbReference type="Proteomes" id="UP000323569">
    <property type="component" value="Unassembled WGS sequence"/>
</dbReference>
<evidence type="ECO:0000256" key="1">
    <source>
        <dbReference type="SAM" id="Phobius"/>
    </source>
</evidence>
<comment type="caution">
    <text evidence="2">The sequence shown here is derived from an EMBL/GenBank/DDBJ whole genome shotgun (WGS) entry which is preliminary data.</text>
</comment>
<accession>A0A5A5R8K7</accession>